<dbReference type="Pfam" id="PF17425">
    <property type="entry name" value="Arylsulfotran_N"/>
    <property type="match status" value="1"/>
</dbReference>
<dbReference type="RefSeq" id="WP_320325239.1">
    <property type="nucleotide sequence ID" value="NZ_JALBUS010000004.1"/>
</dbReference>
<comment type="caution">
    <text evidence="3">The sequence shown here is derived from an EMBL/GenBank/DDBJ whole genome shotgun (WGS) entry which is preliminary data.</text>
</comment>
<sequence>MKSHRKIVACALVLALMLSACSTTSTTQITDTGDTVLKNTNFDSLENRKKKTVAAMVETFYSTDYSSSVKENIDDLKNQKDYTDEDMLIIHDPYGTNHLSLYVYFKTDKAVQVSYTIQAKNTSDFSETVEKSAKKTHEFTVLGLIPNTTNTITFTLTDANGKKTTKTIKYKMGKKLGVEETNLEVTANNETQSLSNGLYAILGNDSDDQDFVYYYDNNGTLRGETPIIGYRAHRLLFRNGLMYYSISETKIAAVNSFGQVKKIIHTGDYELHHDYCFDDDGNLLVLGSKEGKSYSDSSSEDLILRIDPDTDKILQVVDLGDILGDYKATAHKASITNQEGVVGLDWIHINAIQWLGNDTVILSSRETSSILKISHLFDDSPNIDYIIGQQNFWDATYGDKVLNQVGTFANTGGQHSVTIEYDDSLADGQYYLYMFNNNYGQSPTQTYDWTQIDGIQTKTNSNLSTTELAQASSYYYKYLVDENAGTYELVQSFAVPYSSHVSSVQELAGNIIVDSGFQGIFGEYTKDGTLLKQFQMKLNKYMIYRVYKYDFDGFYFNK</sequence>
<evidence type="ECO:0000256" key="1">
    <source>
        <dbReference type="SAM" id="SignalP"/>
    </source>
</evidence>
<feature type="chain" id="PRO_5046040373" evidence="1">
    <location>
        <begin position="23"/>
        <end position="558"/>
    </location>
</feature>
<dbReference type="Gene3D" id="2.60.40.3100">
    <property type="entry name" value="Arylsulphate sulphotransferase monomer, N-terminal domain"/>
    <property type="match status" value="1"/>
</dbReference>
<accession>A0ABU4WK33</accession>
<reference evidence="3 4" key="1">
    <citation type="submission" date="2022-03" db="EMBL/GenBank/DDBJ databases">
        <title>Novel taxa within the pig intestine.</title>
        <authorList>
            <person name="Wylensek D."/>
            <person name="Bishof K."/>
            <person name="Afrizal A."/>
            <person name="Clavel T."/>
        </authorList>
    </citation>
    <scope>NUCLEOTIDE SEQUENCE [LARGE SCALE GENOMIC DNA]</scope>
    <source>
        <strain evidence="3 4">Cla-KB-P134</strain>
    </source>
</reference>
<dbReference type="Pfam" id="PF05935">
    <property type="entry name" value="Arylsulfotrans"/>
    <property type="match status" value="1"/>
</dbReference>
<dbReference type="InterPro" id="IPR038477">
    <property type="entry name" value="ASST_N_sf"/>
</dbReference>
<dbReference type="EMBL" id="JALBUS010000004">
    <property type="protein sequence ID" value="MDX8416926.1"/>
    <property type="molecule type" value="Genomic_DNA"/>
</dbReference>
<evidence type="ECO:0000313" key="3">
    <source>
        <dbReference type="EMBL" id="MDX8416926.1"/>
    </source>
</evidence>
<dbReference type="InterPro" id="IPR035391">
    <property type="entry name" value="Arylsulfotran_N"/>
</dbReference>
<dbReference type="InterPro" id="IPR053143">
    <property type="entry name" value="Arylsulfate_ST"/>
</dbReference>
<evidence type="ECO:0000313" key="4">
    <source>
        <dbReference type="Proteomes" id="UP001285244"/>
    </source>
</evidence>
<dbReference type="PANTHER" id="PTHR35340:SF10">
    <property type="entry name" value="CYTOPLASMIC PROTEIN"/>
    <property type="match status" value="1"/>
</dbReference>
<evidence type="ECO:0000259" key="2">
    <source>
        <dbReference type="Pfam" id="PF17425"/>
    </source>
</evidence>
<protein>
    <submittedName>
        <fullName evidence="3">Aryl-sulfate sulfotransferase</fullName>
    </submittedName>
</protein>
<keyword evidence="4" id="KW-1185">Reference proteome</keyword>
<feature type="signal peptide" evidence="1">
    <location>
        <begin position="1"/>
        <end position="22"/>
    </location>
</feature>
<gene>
    <name evidence="3" type="ORF">MOZ64_03595</name>
</gene>
<dbReference type="PROSITE" id="PS51257">
    <property type="entry name" value="PROKAR_LIPOPROTEIN"/>
    <property type="match status" value="1"/>
</dbReference>
<keyword evidence="1" id="KW-0732">Signal</keyword>
<organism evidence="3 4">
    <name type="scientific">Absicoccus intestinalis</name>
    <dbReference type="NCBI Taxonomy" id="2926319"/>
    <lineage>
        <taxon>Bacteria</taxon>
        <taxon>Bacillati</taxon>
        <taxon>Bacillota</taxon>
        <taxon>Erysipelotrichia</taxon>
        <taxon>Erysipelotrichales</taxon>
        <taxon>Erysipelotrichaceae</taxon>
        <taxon>Absicoccus</taxon>
    </lineage>
</organism>
<feature type="domain" description="Arylsulfotransferase N-terminal" evidence="2">
    <location>
        <begin position="89"/>
        <end position="172"/>
    </location>
</feature>
<dbReference type="SUPFAM" id="SSF101898">
    <property type="entry name" value="NHL repeat"/>
    <property type="match status" value="1"/>
</dbReference>
<dbReference type="PANTHER" id="PTHR35340">
    <property type="entry name" value="PQQ ENZYME REPEAT PROTEIN-RELATED"/>
    <property type="match status" value="1"/>
</dbReference>
<name>A0ABU4WK33_9FIRM</name>
<dbReference type="InterPro" id="IPR010262">
    <property type="entry name" value="Arylsulfotransferase_bact"/>
</dbReference>
<dbReference type="Proteomes" id="UP001285244">
    <property type="component" value="Unassembled WGS sequence"/>
</dbReference>
<proteinExistence type="predicted"/>